<dbReference type="Gene3D" id="3.30.710.10">
    <property type="entry name" value="Potassium Channel Kv1.1, Chain A"/>
    <property type="match status" value="1"/>
</dbReference>
<reference evidence="3" key="1">
    <citation type="submission" date="2015-01" db="EMBL/GenBank/DDBJ databases">
        <authorList>
            <person name="Durling Mikael"/>
        </authorList>
    </citation>
    <scope>NUCLEOTIDE SEQUENCE</scope>
</reference>
<accession>A0A0B7JPY3</accession>
<evidence type="ECO:0000313" key="3">
    <source>
        <dbReference type="EMBL" id="CEO47054.1"/>
    </source>
</evidence>
<dbReference type="PANTHER" id="PTHR47843:SF2">
    <property type="entry name" value="BTB DOMAIN-CONTAINING PROTEIN"/>
    <property type="match status" value="1"/>
</dbReference>
<feature type="compositionally biased region" description="Basic and acidic residues" evidence="1">
    <location>
        <begin position="372"/>
        <end position="382"/>
    </location>
</feature>
<protein>
    <recommendedName>
        <fullName evidence="2">BTB domain-containing protein</fullName>
    </recommendedName>
</protein>
<dbReference type="EMBL" id="CDPU01000006">
    <property type="protein sequence ID" value="CEO47054.1"/>
    <property type="molecule type" value="Genomic_DNA"/>
</dbReference>
<feature type="compositionally biased region" description="Low complexity" evidence="1">
    <location>
        <begin position="50"/>
        <end position="63"/>
    </location>
</feature>
<feature type="region of interest" description="Disordered" evidence="1">
    <location>
        <begin position="40"/>
        <end position="71"/>
    </location>
</feature>
<feature type="region of interest" description="Disordered" evidence="1">
    <location>
        <begin position="372"/>
        <end position="402"/>
    </location>
</feature>
<dbReference type="PANTHER" id="PTHR47843">
    <property type="entry name" value="BTB DOMAIN-CONTAINING PROTEIN-RELATED"/>
    <property type="match status" value="1"/>
</dbReference>
<gene>
    <name evidence="3" type="ORF">BN869_000003109_1</name>
</gene>
<feature type="domain" description="BTB" evidence="2">
    <location>
        <begin position="72"/>
        <end position="132"/>
    </location>
</feature>
<organism evidence="3">
    <name type="scientific">Bionectria ochroleuca</name>
    <name type="common">Gliocladium roseum</name>
    <dbReference type="NCBI Taxonomy" id="29856"/>
    <lineage>
        <taxon>Eukaryota</taxon>
        <taxon>Fungi</taxon>
        <taxon>Dikarya</taxon>
        <taxon>Ascomycota</taxon>
        <taxon>Pezizomycotina</taxon>
        <taxon>Sordariomycetes</taxon>
        <taxon>Hypocreomycetidae</taxon>
        <taxon>Hypocreales</taxon>
        <taxon>Bionectriaceae</taxon>
        <taxon>Clonostachys</taxon>
    </lineage>
</organism>
<sequence>MAPSLVHRAFHWSVDLTSLRADKASAKHKVDMSVDDSKSVALGNATEGPTSATATAITSNAQSPKSSKTSGMTTVYIGPKQQRFKVNKKLLCAASPFFRDRIEDPTQPRSVSIWLPGESPSMFAMFVEWLHDRYNFRFYLEDVVKKAQEAGHQDAQETHWALIRLHLFASHLYILSLQDNAMDAIQDLYLKCDWDVTPGLITYLYTKCEGIPAVRLRRWAVAMVAYSLSRSPCRSSYADSSCSPTTPTSSRFDESESSDHARFHELLDSQKEFSEDYTIHIQKLQVSGLQLRSKNPQVRIPANKLRNEERANGFRECSFHSHRATVGEKRCPHERKRLLRAKTQVTELDAADKVDDDRASSLLSANWRTTQDRASRSLFRVEEEAEPEQGLKHMRSISSTLR</sequence>
<name>A0A0B7JPY3_BIOOC</name>
<dbReference type="InterPro" id="IPR011333">
    <property type="entry name" value="SKP1/BTB/POZ_sf"/>
</dbReference>
<dbReference type="AlphaFoldDB" id="A0A0B7JPY3"/>
<dbReference type="Pfam" id="PF00651">
    <property type="entry name" value="BTB"/>
    <property type="match status" value="1"/>
</dbReference>
<evidence type="ECO:0000256" key="1">
    <source>
        <dbReference type="SAM" id="MobiDB-lite"/>
    </source>
</evidence>
<dbReference type="InterPro" id="IPR000210">
    <property type="entry name" value="BTB/POZ_dom"/>
</dbReference>
<feature type="region of interest" description="Disordered" evidence="1">
    <location>
        <begin position="232"/>
        <end position="257"/>
    </location>
</feature>
<evidence type="ECO:0000259" key="2">
    <source>
        <dbReference type="Pfam" id="PF00651"/>
    </source>
</evidence>
<proteinExistence type="predicted"/>
<dbReference type="SUPFAM" id="SSF54695">
    <property type="entry name" value="POZ domain"/>
    <property type="match status" value="1"/>
</dbReference>
<feature type="compositionally biased region" description="Low complexity" evidence="1">
    <location>
        <begin position="240"/>
        <end position="250"/>
    </location>
</feature>
<dbReference type="CDD" id="cd18186">
    <property type="entry name" value="BTB_POZ_ZBTB_KLHL-like"/>
    <property type="match status" value="1"/>
</dbReference>